<dbReference type="InterPro" id="IPR036908">
    <property type="entry name" value="RlpA-like_sf"/>
</dbReference>
<dbReference type="AlphaFoldDB" id="L8GQQ9"/>
<protein>
    <submittedName>
        <fullName evidence="6">Riboflavin aldehydeforming enzyme, putative</fullName>
    </submittedName>
</protein>
<dbReference type="PANTHER" id="PTHR31836:SF21">
    <property type="entry name" value="EXPANSIN-LIKE PROTEIN 7"/>
    <property type="match status" value="1"/>
</dbReference>
<dbReference type="Pfam" id="PF03330">
    <property type="entry name" value="DPBB_1"/>
    <property type="match status" value="1"/>
</dbReference>
<dbReference type="InterPro" id="IPR051477">
    <property type="entry name" value="Expansin_CellWall"/>
</dbReference>
<dbReference type="KEGG" id="acan:ACA1_210800"/>
<reference evidence="6 7" key="1">
    <citation type="journal article" date="2013" name="Genome Biol.">
        <title>Genome of Acanthamoeba castellanii highlights extensive lateral gene transfer and early evolution of tyrosine kinase signaling.</title>
        <authorList>
            <person name="Clarke M."/>
            <person name="Lohan A.J."/>
            <person name="Liu B."/>
            <person name="Lagkouvardos I."/>
            <person name="Roy S."/>
            <person name="Zafar N."/>
            <person name="Bertelli C."/>
            <person name="Schilde C."/>
            <person name="Kianianmomeni A."/>
            <person name="Burglin T.R."/>
            <person name="Frech C."/>
            <person name="Turcotte B."/>
            <person name="Kopec K.O."/>
            <person name="Synnott J.M."/>
            <person name="Choo C."/>
            <person name="Paponov I."/>
            <person name="Finkler A."/>
            <person name="Soon Heng Tan C."/>
            <person name="Hutchins A.P."/>
            <person name="Weinmeier T."/>
            <person name="Rattei T."/>
            <person name="Chu J.S."/>
            <person name="Gimenez G."/>
            <person name="Irimia M."/>
            <person name="Rigden D.J."/>
            <person name="Fitzpatrick D.A."/>
            <person name="Lorenzo-Morales J."/>
            <person name="Bateman A."/>
            <person name="Chiu C.H."/>
            <person name="Tang P."/>
            <person name="Hegemann P."/>
            <person name="Fromm H."/>
            <person name="Raoult D."/>
            <person name="Greub G."/>
            <person name="Miranda-Saavedra D."/>
            <person name="Chen N."/>
            <person name="Nash P."/>
            <person name="Ginger M.L."/>
            <person name="Horn M."/>
            <person name="Schaap P."/>
            <person name="Caler L."/>
            <person name="Loftus B."/>
        </authorList>
    </citation>
    <scope>NUCLEOTIDE SEQUENCE [LARGE SCALE GENOMIC DNA]</scope>
    <source>
        <strain evidence="6 7">Neff</strain>
    </source>
</reference>
<dbReference type="SUPFAM" id="SSF50685">
    <property type="entry name" value="Barwin-like endoglucanases"/>
    <property type="match status" value="1"/>
</dbReference>
<evidence type="ECO:0000256" key="3">
    <source>
        <dbReference type="ARBA" id="ARBA00023157"/>
    </source>
</evidence>
<dbReference type="CDD" id="cd22191">
    <property type="entry name" value="DPBB_RlpA_EXP_N-like"/>
    <property type="match status" value="1"/>
</dbReference>
<dbReference type="STRING" id="1257118.L8GQQ9"/>
<dbReference type="RefSeq" id="XP_004337001.1">
    <property type="nucleotide sequence ID" value="XM_004336953.1"/>
</dbReference>
<feature type="chain" id="PRO_5003989732" evidence="4">
    <location>
        <begin position="23"/>
        <end position="115"/>
    </location>
</feature>
<organism evidence="6 7">
    <name type="scientific">Acanthamoeba castellanii (strain ATCC 30010 / Neff)</name>
    <dbReference type="NCBI Taxonomy" id="1257118"/>
    <lineage>
        <taxon>Eukaryota</taxon>
        <taxon>Amoebozoa</taxon>
        <taxon>Discosea</taxon>
        <taxon>Longamoebia</taxon>
        <taxon>Centramoebida</taxon>
        <taxon>Acanthamoebidae</taxon>
        <taxon>Acanthamoeba</taxon>
    </lineage>
</organism>
<sequence>MSASSLGITLVVFLAMLATALAFSGDATYFNVGLGACGHHNNNNQLVAALNKPQYGGGGDCGKRAHIKGPKGEVTVTIVDECPGCAYGSLDLSPAAFSHIAELRQGRVHIEWQWA</sequence>
<dbReference type="VEuPathDB" id="AmoebaDB:ACA1_210800"/>
<evidence type="ECO:0000256" key="4">
    <source>
        <dbReference type="SAM" id="SignalP"/>
    </source>
</evidence>
<evidence type="ECO:0000313" key="7">
    <source>
        <dbReference type="Proteomes" id="UP000011083"/>
    </source>
</evidence>
<dbReference type="GeneID" id="14915707"/>
<dbReference type="Gene3D" id="2.40.40.10">
    <property type="entry name" value="RlpA-like domain"/>
    <property type="match status" value="1"/>
</dbReference>
<accession>L8GQQ9</accession>
<keyword evidence="2 4" id="KW-0732">Signal</keyword>
<dbReference type="PANTHER" id="PTHR31836">
    <property type="match status" value="1"/>
</dbReference>
<dbReference type="Proteomes" id="UP000011083">
    <property type="component" value="Unassembled WGS sequence"/>
</dbReference>
<dbReference type="OrthoDB" id="16527at2759"/>
<feature type="domain" description="RlpA-like protein double-psi beta-barrel" evidence="5">
    <location>
        <begin position="24"/>
        <end position="111"/>
    </location>
</feature>
<name>L8GQQ9_ACACF</name>
<dbReference type="InterPro" id="IPR009009">
    <property type="entry name" value="RlpA-like_DPBB"/>
</dbReference>
<evidence type="ECO:0000256" key="1">
    <source>
        <dbReference type="ARBA" id="ARBA00005392"/>
    </source>
</evidence>
<proteinExistence type="inferred from homology"/>
<evidence type="ECO:0000256" key="2">
    <source>
        <dbReference type="ARBA" id="ARBA00022729"/>
    </source>
</evidence>
<keyword evidence="7" id="KW-1185">Reference proteome</keyword>
<comment type="similarity">
    <text evidence="1">Belongs to the expansin family. Expansin A subfamily.</text>
</comment>
<evidence type="ECO:0000259" key="5">
    <source>
        <dbReference type="Pfam" id="PF03330"/>
    </source>
</evidence>
<feature type="signal peptide" evidence="4">
    <location>
        <begin position="1"/>
        <end position="22"/>
    </location>
</feature>
<evidence type="ECO:0000313" key="6">
    <source>
        <dbReference type="EMBL" id="ELR14988.1"/>
    </source>
</evidence>
<keyword evidence="3" id="KW-1015">Disulfide bond</keyword>
<dbReference type="EMBL" id="KB008036">
    <property type="protein sequence ID" value="ELR14988.1"/>
    <property type="molecule type" value="Genomic_DNA"/>
</dbReference>
<gene>
    <name evidence="6" type="ORF">ACA1_210800</name>
</gene>